<evidence type="ECO:0000256" key="6">
    <source>
        <dbReference type="ARBA" id="ARBA00022692"/>
    </source>
</evidence>
<reference evidence="13 14" key="1">
    <citation type="submission" date="2024-01" db="EMBL/GenBank/DDBJ databases">
        <title>A draft genome for a cacao thread blight-causing isolate of Paramarasmius palmivorus.</title>
        <authorList>
            <person name="Baruah I.K."/>
            <person name="Bukari Y."/>
            <person name="Amoako-Attah I."/>
            <person name="Meinhardt L.W."/>
            <person name="Bailey B.A."/>
            <person name="Cohen S.P."/>
        </authorList>
    </citation>
    <scope>NUCLEOTIDE SEQUENCE [LARGE SCALE GENOMIC DNA]</scope>
    <source>
        <strain evidence="13 14">GH-12</strain>
    </source>
</reference>
<dbReference type="GO" id="GO:0016020">
    <property type="term" value="C:membrane"/>
    <property type="evidence" value="ECO:0007669"/>
    <property type="project" value="UniProtKB-SubCell"/>
</dbReference>
<evidence type="ECO:0000256" key="5">
    <source>
        <dbReference type="ARBA" id="ARBA00022617"/>
    </source>
</evidence>
<dbReference type="PANTHER" id="PTHR24305">
    <property type="entry name" value="CYTOCHROME P450"/>
    <property type="match status" value="1"/>
</dbReference>
<comment type="caution">
    <text evidence="13">The sequence shown here is derived from an EMBL/GenBank/DDBJ whole genome shotgun (WGS) entry which is preliminary data.</text>
</comment>
<dbReference type="SUPFAM" id="SSF48264">
    <property type="entry name" value="Cytochrome P450"/>
    <property type="match status" value="1"/>
</dbReference>
<comment type="subcellular location">
    <subcellularLocation>
        <location evidence="2">Membrane</location>
    </subcellularLocation>
</comment>
<evidence type="ECO:0000256" key="4">
    <source>
        <dbReference type="ARBA" id="ARBA00010617"/>
    </source>
</evidence>
<dbReference type="EMBL" id="JAYKXP010000003">
    <property type="protein sequence ID" value="KAK7060609.1"/>
    <property type="molecule type" value="Genomic_DNA"/>
</dbReference>
<dbReference type="PRINTS" id="PR00465">
    <property type="entry name" value="EP450IV"/>
</dbReference>
<keyword evidence="9" id="KW-0560">Oxidoreductase</keyword>
<dbReference type="PANTHER" id="PTHR24305:SF166">
    <property type="entry name" value="CYTOCHROME P450 12A4, MITOCHONDRIAL-RELATED"/>
    <property type="match status" value="1"/>
</dbReference>
<dbReference type="InterPro" id="IPR001128">
    <property type="entry name" value="Cyt_P450"/>
</dbReference>
<keyword evidence="14" id="KW-1185">Reference proteome</keyword>
<dbReference type="Gene3D" id="1.10.630.10">
    <property type="entry name" value="Cytochrome P450"/>
    <property type="match status" value="1"/>
</dbReference>
<keyword evidence="7" id="KW-0479">Metal-binding</keyword>
<dbReference type="AlphaFoldDB" id="A0AAW0EBK5"/>
<evidence type="ECO:0000256" key="12">
    <source>
        <dbReference type="ARBA" id="ARBA00023136"/>
    </source>
</evidence>
<dbReference type="InterPro" id="IPR036396">
    <property type="entry name" value="Cyt_P450_sf"/>
</dbReference>
<evidence type="ECO:0000313" key="14">
    <source>
        <dbReference type="Proteomes" id="UP001383192"/>
    </source>
</evidence>
<dbReference type="GO" id="GO:0004497">
    <property type="term" value="F:monooxygenase activity"/>
    <property type="evidence" value="ECO:0007669"/>
    <property type="project" value="UniProtKB-KW"/>
</dbReference>
<evidence type="ECO:0008006" key="15">
    <source>
        <dbReference type="Google" id="ProtNLM"/>
    </source>
</evidence>
<dbReference type="Pfam" id="PF00067">
    <property type="entry name" value="p450"/>
    <property type="match status" value="1"/>
</dbReference>
<evidence type="ECO:0000256" key="2">
    <source>
        <dbReference type="ARBA" id="ARBA00004370"/>
    </source>
</evidence>
<gene>
    <name evidence="13" type="ORF">VNI00_001375</name>
</gene>
<comment type="similarity">
    <text evidence="4">Belongs to the cytochrome P450 family.</text>
</comment>
<comment type="cofactor">
    <cofactor evidence="1">
        <name>heme</name>
        <dbReference type="ChEBI" id="CHEBI:30413"/>
    </cofactor>
</comment>
<evidence type="ECO:0000313" key="13">
    <source>
        <dbReference type="EMBL" id="KAK7060609.1"/>
    </source>
</evidence>
<dbReference type="InterPro" id="IPR050121">
    <property type="entry name" value="Cytochrome_P450_monoxygenase"/>
</dbReference>
<keyword evidence="12" id="KW-0472">Membrane</keyword>
<keyword evidence="10" id="KW-0408">Iron</keyword>
<protein>
    <recommendedName>
        <fullName evidence="15">Cytochrome P450</fullName>
    </recommendedName>
</protein>
<comment type="pathway">
    <text evidence="3">Secondary metabolite biosynthesis; terpenoid biosynthesis.</text>
</comment>
<organism evidence="13 14">
    <name type="scientific">Paramarasmius palmivorus</name>
    <dbReference type="NCBI Taxonomy" id="297713"/>
    <lineage>
        <taxon>Eukaryota</taxon>
        <taxon>Fungi</taxon>
        <taxon>Dikarya</taxon>
        <taxon>Basidiomycota</taxon>
        <taxon>Agaricomycotina</taxon>
        <taxon>Agaricomycetes</taxon>
        <taxon>Agaricomycetidae</taxon>
        <taxon>Agaricales</taxon>
        <taxon>Marasmiineae</taxon>
        <taxon>Marasmiaceae</taxon>
        <taxon>Paramarasmius</taxon>
    </lineage>
</organism>
<evidence type="ECO:0000256" key="11">
    <source>
        <dbReference type="ARBA" id="ARBA00023033"/>
    </source>
</evidence>
<keyword evidence="11" id="KW-0503">Monooxygenase</keyword>
<keyword evidence="6" id="KW-0812">Transmembrane</keyword>
<sequence>MLCDIHAKQRRLLAPFFSTKFLRSLLPLFYPFAYELCDNIEKRSKSNDGVINMHKMMSIAALEYVGAGLGYQFDGLNEDKPNIYNDAAKAINPLTFKLSTFRVFLPWMVKLGPGWFRKALIDWVPWPDAQRLKKVIYTIDDVAQDILKTRRQAYEDGQINGKDILSAMLRFNDEADEDEKISDYEILSHITTTLFAGHETTTLKCNLLTMRQAGTLSRILYQMAILPKVQARLRKEVTEARAKDGDLDFEQLMELPYLDAVCKETLRCNPPVDQLYRTSNTHSVIPIMHPVRSADGKTMIDHVAVEPKTDLIISIIGYNRNKDVWGDDAEQWIPERWLEPPRQSVIDAKLPAVFSNIGYKFAEMEMKLILTMLLERFEFSISPKEEIFWQMGGSITPIVKGSGQIEPTLPLKVTPLPKPERK</sequence>
<dbReference type="GO" id="GO:0016705">
    <property type="term" value="F:oxidoreductase activity, acting on paired donors, with incorporation or reduction of molecular oxygen"/>
    <property type="evidence" value="ECO:0007669"/>
    <property type="project" value="InterPro"/>
</dbReference>
<accession>A0AAW0EBK5</accession>
<dbReference type="GO" id="GO:0005506">
    <property type="term" value="F:iron ion binding"/>
    <property type="evidence" value="ECO:0007669"/>
    <property type="project" value="InterPro"/>
</dbReference>
<dbReference type="InterPro" id="IPR002403">
    <property type="entry name" value="Cyt_P450_E_grp-IV"/>
</dbReference>
<evidence type="ECO:0000256" key="3">
    <source>
        <dbReference type="ARBA" id="ARBA00004721"/>
    </source>
</evidence>
<keyword evidence="5" id="KW-0349">Heme</keyword>
<evidence type="ECO:0000256" key="8">
    <source>
        <dbReference type="ARBA" id="ARBA00022989"/>
    </source>
</evidence>
<evidence type="ECO:0000256" key="1">
    <source>
        <dbReference type="ARBA" id="ARBA00001971"/>
    </source>
</evidence>
<name>A0AAW0EBK5_9AGAR</name>
<keyword evidence="8" id="KW-1133">Transmembrane helix</keyword>
<dbReference type="GO" id="GO:0020037">
    <property type="term" value="F:heme binding"/>
    <property type="evidence" value="ECO:0007669"/>
    <property type="project" value="InterPro"/>
</dbReference>
<evidence type="ECO:0000256" key="7">
    <source>
        <dbReference type="ARBA" id="ARBA00022723"/>
    </source>
</evidence>
<evidence type="ECO:0000256" key="10">
    <source>
        <dbReference type="ARBA" id="ARBA00023004"/>
    </source>
</evidence>
<proteinExistence type="inferred from homology"/>
<dbReference type="Proteomes" id="UP001383192">
    <property type="component" value="Unassembled WGS sequence"/>
</dbReference>
<evidence type="ECO:0000256" key="9">
    <source>
        <dbReference type="ARBA" id="ARBA00023002"/>
    </source>
</evidence>